<evidence type="ECO:0000256" key="3">
    <source>
        <dbReference type="ARBA" id="ARBA00022801"/>
    </source>
</evidence>
<evidence type="ECO:0000259" key="6">
    <source>
        <dbReference type="PROSITE" id="PS50106"/>
    </source>
</evidence>
<keyword evidence="5" id="KW-1133">Transmembrane helix</keyword>
<dbReference type="Pfam" id="PF13365">
    <property type="entry name" value="Trypsin_2"/>
    <property type="match status" value="1"/>
</dbReference>
<comment type="similarity">
    <text evidence="1">Belongs to the peptidase S1C family.</text>
</comment>
<evidence type="ECO:0000256" key="1">
    <source>
        <dbReference type="ARBA" id="ARBA00010541"/>
    </source>
</evidence>
<dbReference type="InterPro" id="IPR043504">
    <property type="entry name" value="Peptidase_S1_PA_chymotrypsin"/>
</dbReference>
<dbReference type="Gene3D" id="2.40.10.10">
    <property type="entry name" value="Trypsin-like serine proteases"/>
    <property type="match status" value="2"/>
</dbReference>
<keyword evidence="4" id="KW-0720">Serine protease</keyword>
<dbReference type="PANTHER" id="PTHR43343">
    <property type="entry name" value="PEPTIDASE S12"/>
    <property type="match status" value="1"/>
</dbReference>
<feature type="transmembrane region" description="Helical" evidence="5">
    <location>
        <begin position="21"/>
        <end position="41"/>
    </location>
</feature>
<comment type="caution">
    <text evidence="7">The sequence shown here is derived from an EMBL/GenBank/DDBJ whole genome shotgun (WGS) entry which is preliminary data.</text>
</comment>
<dbReference type="InterPro" id="IPR051201">
    <property type="entry name" value="Chloro_Bact_Ser_Proteases"/>
</dbReference>
<dbReference type="GO" id="GO:0006508">
    <property type="term" value="P:proteolysis"/>
    <property type="evidence" value="ECO:0007669"/>
    <property type="project" value="UniProtKB-KW"/>
</dbReference>
<evidence type="ECO:0000256" key="4">
    <source>
        <dbReference type="ARBA" id="ARBA00022825"/>
    </source>
</evidence>
<evidence type="ECO:0000256" key="5">
    <source>
        <dbReference type="SAM" id="Phobius"/>
    </source>
</evidence>
<dbReference type="EMBL" id="APML01000067">
    <property type="protein sequence ID" value="ENH95950.1"/>
    <property type="molecule type" value="Genomic_DNA"/>
</dbReference>
<organism evidence="7 8">
    <name type="scientific">Gracilibacillus halophilus YIM-C55.5</name>
    <dbReference type="NCBI Taxonomy" id="1308866"/>
    <lineage>
        <taxon>Bacteria</taxon>
        <taxon>Bacillati</taxon>
        <taxon>Bacillota</taxon>
        <taxon>Bacilli</taxon>
        <taxon>Bacillales</taxon>
        <taxon>Bacillaceae</taxon>
        <taxon>Gracilibacillus</taxon>
    </lineage>
</organism>
<evidence type="ECO:0000313" key="7">
    <source>
        <dbReference type="EMBL" id="ENH95950.1"/>
    </source>
</evidence>
<evidence type="ECO:0000256" key="2">
    <source>
        <dbReference type="ARBA" id="ARBA00022670"/>
    </source>
</evidence>
<keyword evidence="2 7" id="KW-0645">Protease</keyword>
<keyword evidence="3" id="KW-0378">Hydrolase</keyword>
<dbReference type="InterPro" id="IPR001478">
    <property type="entry name" value="PDZ"/>
</dbReference>
<dbReference type="Gene3D" id="2.30.42.10">
    <property type="match status" value="1"/>
</dbReference>
<dbReference type="RefSeq" id="WP_003473111.1">
    <property type="nucleotide sequence ID" value="NZ_APML01000067.1"/>
</dbReference>
<keyword evidence="5" id="KW-0812">Transmembrane</keyword>
<keyword evidence="8" id="KW-1185">Reference proteome</keyword>
<dbReference type="PRINTS" id="PR00834">
    <property type="entry name" value="PROTEASES2C"/>
</dbReference>
<dbReference type="OrthoDB" id="9758917at2"/>
<accession>N4WN71</accession>
<name>N4WN71_9BACI</name>
<protein>
    <submittedName>
        <fullName evidence="7">Serine protease</fullName>
    </submittedName>
</protein>
<dbReference type="eggNOG" id="COG0265">
    <property type="taxonomic scope" value="Bacteria"/>
</dbReference>
<sequence length="408" mass="44208">MGYYDHHYPNRRKRKRSWLTPFIIGAVLGAFLFAVLLPTMVTYDLLPYQVITGEMDDANEADNDQSNPGTTSNVTNVEVDISTRISDIVSEVTPAVVGVVNVQSGMSLWDQEEENQQGIGSGVIYKIDNSSAYIITNHHVIQGADQVEIMLPDESRVEASIVGSDMFTDLAVIEIDASYAEQAIEIGTSSQVNVGEPAIAIGNPLGMNLSGSVTQGIISGTQRAIPQDFNGDGRADWQAEVIQTDAAINPGNSGGALINMEGQLIGINSMKIAQSAVEGIGFAIPVDDAIPVIQELEQNGEVTRAYLGVEAYSLEDVAQAEWDRSLELPAEVEGGIYIRSVEPMSPAEQGGLEAYDVITALDGEPIYNIVDLRKHLYQEKSVGETLEITYYRRGEQQQTTVELGTLSY</sequence>
<feature type="domain" description="PDZ" evidence="6">
    <location>
        <begin position="291"/>
        <end position="394"/>
    </location>
</feature>
<dbReference type="Proteomes" id="UP000012283">
    <property type="component" value="Unassembled WGS sequence"/>
</dbReference>
<gene>
    <name evidence="7" type="ORF">J416_13269</name>
</gene>
<dbReference type="STRING" id="1308866.J416_13269"/>
<dbReference type="SUPFAM" id="SSF50494">
    <property type="entry name" value="Trypsin-like serine proteases"/>
    <property type="match status" value="1"/>
</dbReference>
<proteinExistence type="inferred from homology"/>
<dbReference type="PROSITE" id="PS50106">
    <property type="entry name" value="PDZ"/>
    <property type="match status" value="1"/>
</dbReference>
<keyword evidence="5" id="KW-0472">Membrane</keyword>
<dbReference type="InterPro" id="IPR001940">
    <property type="entry name" value="Peptidase_S1C"/>
</dbReference>
<reference evidence="7 8" key="1">
    <citation type="submission" date="2013-03" db="EMBL/GenBank/DDBJ databases">
        <title>Draft genome sequence of Gracibacillus halophilus YIM-C55.5, a moderately halophilic and thermophilic organism from the Xiaochaidamu salt lake.</title>
        <authorList>
            <person name="Sugumar T."/>
            <person name="Polireddy D.R."/>
            <person name="Antony A."/>
            <person name="Madhava Y.R."/>
            <person name="Sivakumar N."/>
        </authorList>
    </citation>
    <scope>NUCLEOTIDE SEQUENCE [LARGE SCALE GENOMIC DNA]</scope>
    <source>
        <strain evidence="7 8">YIM-C55.5</strain>
    </source>
</reference>
<dbReference type="AlphaFoldDB" id="N4WN71"/>
<evidence type="ECO:0000313" key="8">
    <source>
        <dbReference type="Proteomes" id="UP000012283"/>
    </source>
</evidence>
<dbReference type="SUPFAM" id="SSF50156">
    <property type="entry name" value="PDZ domain-like"/>
    <property type="match status" value="1"/>
</dbReference>
<dbReference type="PATRIC" id="fig|1308866.3.peg.2679"/>
<dbReference type="InterPro" id="IPR009003">
    <property type="entry name" value="Peptidase_S1_PA"/>
</dbReference>
<dbReference type="PANTHER" id="PTHR43343:SF3">
    <property type="entry name" value="PROTEASE DO-LIKE 8, CHLOROPLASTIC"/>
    <property type="match status" value="1"/>
</dbReference>
<dbReference type="GO" id="GO:0004252">
    <property type="term" value="F:serine-type endopeptidase activity"/>
    <property type="evidence" value="ECO:0007669"/>
    <property type="project" value="InterPro"/>
</dbReference>
<dbReference type="SMART" id="SM00228">
    <property type="entry name" value="PDZ"/>
    <property type="match status" value="1"/>
</dbReference>
<dbReference type="Pfam" id="PF13180">
    <property type="entry name" value="PDZ_2"/>
    <property type="match status" value="1"/>
</dbReference>
<dbReference type="InterPro" id="IPR036034">
    <property type="entry name" value="PDZ_sf"/>
</dbReference>